<accession>A0A8H3FVG0</accession>
<protein>
    <submittedName>
        <fullName evidence="1">Uncharacterized protein</fullName>
    </submittedName>
</protein>
<evidence type="ECO:0000313" key="2">
    <source>
        <dbReference type="Proteomes" id="UP000664521"/>
    </source>
</evidence>
<reference evidence="1" key="1">
    <citation type="submission" date="2021-03" db="EMBL/GenBank/DDBJ databases">
        <authorList>
            <person name="Tagirdzhanova G."/>
        </authorList>
    </citation>
    <scope>NUCLEOTIDE SEQUENCE</scope>
</reference>
<comment type="caution">
    <text evidence="1">The sequence shown here is derived from an EMBL/GenBank/DDBJ whole genome shotgun (WGS) entry which is preliminary data.</text>
</comment>
<evidence type="ECO:0000313" key="1">
    <source>
        <dbReference type="EMBL" id="CAF9928498.1"/>
    </source>
</evidence>
<dbReference type="EMBL" id="CAJPDS010000048">
    <property type="protein sequence ID" value="CAF9928498.1"/>
    <property type="molecule type" value="Genomic_DNA"/>
</dbReference>
<keyword evidence="2" id="KW-1185">Reference proteome</keyword>
<gene>
    <name evidence="1" type="ORF">HETSPECPRED_006864</name>
</gene>
<name>A0A8H3FVG0_9LECA</name>
<dbReference type="InterPro" id="IPR022698">
    <property type="entry name" value="OrsD"/>
</dbReference>
<dbReference type="OrthoDB" id="2608216at2759"/>
<organism evidence="1 2">
    <name type="scientific">Heterodermia speciosa</name>
    <dbReference type="NCBI Taxonomy" id="116794"/>
    <lineage>
        <taxon>Eukaryota</taxon>
        <taxon>Fungi</taxon>
        <taxon>Dikarya</taxon>
        <taxon>Ascomycota</taxon>
        <taxon>Pezizomycotina</taxon>
        <taxon>Lecanoromycetes</taxon>
        <taxon>OSLEUM clade</taxon>
        <taxon>Lecanoromycetidae</taxon>
        <taxon>Caliciales</taxon>
        <taxon>Physciaceae</taxon>
        <taxon>Heterodermia</taxon>
    </lineage>
</organism>
<proteinExistence type="predicted"/>
<dbReference type="Proteomes" id="UP000664521">
    <property type="component" value="Unassembled WGS sequence"/>
</dbReference>
<dbReference type="Pfam" id="PF12013">
    <property type="entry name" value="OrsD"/>
    <property type="match status" value="1"/>
</dbReference>
<dbReference type="AlphaFoldDB" id="A0A8H3FVG0"/>
<sequence length="121" mass="13643">MTERPNSRESMDQYFTILAPWRVVISKHRQHAMWPQSIAGHLRGTRAVKGKVAQQAAVFQDPADVQLIQALEEPIPGLKVYEKALTCKVEPGCSSTALALQTMMNQCSRDHRGARQRPLNY</sequence>